<dbReference type="Proteomes" id="UP000281553">
    <property type="component" value="Unassembled WGS sequence"/>
</dbReference>
<accession>A0A3P6PKP0</accession>
<proteinExistence type="predicted"/>
<organism evidence="1 2">
    <name type="scientific">Dibothriocephalus latus</name>
    <name type="common">Fish tapeworm</name>
    <name type="synonym">Diphyllobothrium latum</name>
    <dbReference type="NCBI Taxonomy" id="60516"/>
    <lineage>
        <taxon>Eukaryota</taxon>
        <taxon>Metazoa</taxon>
        <taxon>Spiralia</taxon>
        <taxon>Lophotrochozoa</taxon>
        <taxon>Platyhelminthes</taxon>
        <taxon>Cestoda</taxon>
        <taxon>Eucestoda</taxon>
        <taxon>Diphyllobothriidea</taxon>
        <taxon>Diphyllobothriidae</taxon>
        <taxon>Dibothriocephalus</taxon>
    </lineage>
</organism>
<name>A0A3P6PKP0_DIBLA</name>
<sequence length="44" mass="5073">MDCQTGARAAESDGRAQLFERLAARDAARKAELLQKRRERQRQN</sequence>
<evidence type="ECO:0000313" key="1">
    <source>
        <dbReference type="EMBL" id="VDK36619.1"/>
    </source>
</evidence>
<evidence type="ECO:0000313" key="2">
    <source>
        <dbReference type="Proteomes" id="UP000281553"/>
    </source>
</evidence>
<dbReference type="EMBL" id="UYRU01003873">
    <property type="protein sequence ID" value="VDK36619.1"/>
    <property type="molecule type" value="Genomic_DNA"/>
</dbReference>
<keyword evidence="2" id="KW-1185">Reference proteome</keyword>
<protein>
    <submittedName>
        <fullName evidence="1">Uncharacterized protein</fullName>
    </submittedName>
</protein>
<dbReference type="AlphaFoldDB" id="A0A3P6PKP0"/>
<reference evidence="1 2" key="1">
    <citation type="submission" date="2018-11" db="EMBL/GenBank/DDBJ databases">
        <authorList>
            <consortium name="Pathogen Informatics"/>
        </authorList>
    </citation>
    <scope>NUCLEOTIDE SEQUENCE [LARGE SCALE GENOMIC DNA]</scope>
</reference>
<feature type="non-terminal residue" evidence="1">
    <location>
        <position position="44"/>
    </location>
</feature>
<gene>
    <name evidence="1" type="ORF">DILT_LOCUS785</name>
</gene>